<evidence type="ECO:0000313" key="3">
    <source>
        <dbReference type="Proteomes" id="UP000305546"/>
    </source>
</evidence>
<dbReference type="Pfam" id="PF14525">
    <property type="entry name" value="AraC_binding_2"/>
    <property type="match status" value="1"/>
</dbReference>
<gene>
    <name evidence="2" type="ORF">FG385_26105</name>
</gene>
<dbReference type="EMBL" id="VDFW01000028">
    <property type="protein sequence ID" value="TNC22250.1"/>
    <property type="molecule type" value="Genomic_DNA"/>
</dbReference>
<organism evidence="2 3">
    <name type="scientific">Amycolatopsis alkalitolerans</name>
    <dbReference type="NCBI Taxonomy" id="2547244"/>
    <lineage>
        <taxon>Bacteria</taxon>
        <taxon>Bacillati</taxon>
        <taxon>Actinomycetota</taxon>
        <taxon>Actinomycetes</taxon>
        <taxon>Pseudonocardiales</taxon>
        <taxon>Pseudonocardiaceae</taxon>
        <taxon>Amycolatopsis</taxon>
    </lineage>
</organism>
<dbReference type="RefSeq" id="WP_139099442.1">
    <property type="nucleotide sequence ID" value="NZ_VDFW01000028.1"/>
</dbReference>
<evidence type="ECO:0000313" key="2">
    <source>
        <dbReference type="EMBL" id="TNC22250.1"/>
    </source>
</evidence>
<accession>A0A5C4LVZ2</accession>
<dbReference type="Proteomes" id="UP000305546">
    <property type="component" value="Unassembled WGS sequence"/>
</dbReference>
<comment type="caution">
    <text evidence="2">The sequence shown here is derived from an EMBL/GenBank/DDBJ whole genome shotgun (WGS) entry which is preliminary data.</text>
</comment>
<protein>
    <recommendedName>
        <fullName evidence="1">Transcription regulator HTH AraC- type ligand binding domain-containing protein</fullName>
    </recommendedName>
</protein>
<dbReference type="AlphaFoldDB" id="A0A5C4LVZ2"/>
<feature type="domain" description="Transcription regulator HTH AraC- type ligand binding" evidence="1">
    <location>
        <begin position="23"/>
        <end position="184"/>
    </location>
</feature>
<dbReference type="InterPro" id="IPR035418">
    <property type="entry name" value="AraC-bd_2"/>
</dbReference>
<dbReference type="SUPFAM" id="SSF50969">
    <property type="entry name" value="YVTN repeat-like/Quinoprotein amine dehydrogenase"/>
    <property type="match status" value="1"/>
</dbReference>
<sequence>MLRQDVQDPRQFTQLSTTNPLVARTAVAEVFDGLELRVVGHPDLFRMRVSGVECLAIASAHIAARGDVDLVSPRLQHNYLVVQAFDEECAVEWDGERVVLAPGDILISSPGQTLVASIRGQGMVRIISIRERLVWRVFAALTGFLPTRPIRFDTVASGDSGSWGAWSAETGMLLDRLENGRQPFDLRFLHYAETLFVSGFGRALAA</sequence>
<dbReference type="InterPro" id="IPR011044">
    <property type="entry name" value="Quino_amine_DH_bsu"/>
</dbReference>
<reference evidence="2 3" key="1">
    <citation type="submission" date="2019-06" db="EMBL/GenBank/DDBJ databases">
        <title>Amycolatopsis alkalitolerans sp. nov., isolated from Gastrodia elata Blume.</title>
        <authorList>
            <person name="Narsing Rao M.P."/>
            <person name="Li W.J."/>
        </authorList>
    </citation>
    <scope>NUCLEOTIDE SEQUENCE [LARGE SCALE GENOMIC DNA]</scope>
    <source>
        <strain evidence="2 3">SYSUP0005</strain>
    </source>
</reference>
<evidence type="ECO:0000259" key="1">
    <source>
        <dbReference type="Pfam" id="PF14525"/>
    </source>
</evidence>
<name>A0A5C4LVZ2_9PSEU</name>
<keyword evidence="3" id="KW-1185">Reference proteome</keyword>
<proteinExistence type="predicted"/>